<dbReference type="Pfam" id="PF13520">
    <property type="entry name" value="AA_permease_2"/>
    <property type="match status" value="1"/>
</dbReference>
<keyword evidence="3 6" id="KW-0812">Transmembrane</keyword>
<feature type="transmembrane region" description="Helical" evidence="6">
    <location>
        <begin position="373"/>
        <end position="393"/>
    </location>
</feature>
<name>A0ABS4KUM3_9CLOT</name>
<evidence type="ECO:0000256" key="3">
    <source>
        <dbReference type="ARBA" id="ARBA00022692"/>
    </source>
</evidence>
<feature type="transmembrane region" description="Helical" evidence="6">
    <location>
        <begin position="429"/>
        <end position="448"/>
    </location>
</feature>
<feature type="transmembrane region" description="Helical" evidence="6">
    <location>
        <begin position="252"/>
        <end position="276"/>
    </location>
</feature>
<accession>A0ABS4KUM3</accession>
<reference evidence="7 8" key="1">
    <citation type="submission" date="2021-03" db="EMBL/GenBank/DDBJ databases">
        <title>Genomic Encyclopedia of Type Strains, Phase IV (KMG-IV): sequencing the most valuable type-strain genomes for metagenomic binning, comparative biology and taxonomic classification.</title>
        <authorList>
            <person name="Goeker M."/>
        </authorList>
    </citation>
    <scope>NUCLEOTIDE SEQUENCE [LARGE SCALE GENOMIC DNA]</scope>
    <source>
        <strain evidence="7 8">DSM 28783</strain>
    </source>
</reference>
<feature type="transmembrane region" description="Helical" evidence="6">
    <location>
        <begin position="30"/>
        <end position="47"/>
    </location>
</feature>
<dbReference type="PANTHER" id="PTHR43243:SF4">
    <property type="entry name" value="CATIONIC AMINO ACID TRANSPORTER 4"/>
    <property type="match status" value="1"/>
</dbReference>
<dbReference type="EMBL" id="JAGGLM010000021">
    <property type="protein sequence ID" value="MBP2033764.1"/>
    <property type="molecule type" value="Genomic_DNA"/>
</dbReference>
<sequence length="467" mass="50012">MNIFKKKSIEQLMKSVERTDLKKNLRARDIAALGIGAVVGVGIFVATGEGAHAAGPGIILSFVLAGIVACLCGLCYCELVTMFPVSGSTYSYSYIAFGEFVAMIIGWCLTAEYSVAASAIASGWSGTLRGILQNAGITLPHAITTSPSKGGIIDLPAVLVILILTALLCYGMSESARVNDIIVGVKIFIILLFIVLGVSHIKISNYTPFMPFGWKGVFTGASTVFFSFLGFDAIATSAEEAVNPKKDVSRGIIMCLIVVCLLYVSVAVVLTGIVPYNEIVSDNAVPASLARIGINWGSAIVGVGAILGMISSMIAVLYGQIRVFMAMSRDGLLPKIFSKIHKTHKTPYIATVTAGIIAASIAGFLPLDIIVEFVSIGTLLSFMVVSFGVIYLRKAMPEIERKFKCPWVPFTPIITILCCLALLVSMREITWIGFCVWLAIGMLIYFTYGRTHSVVQNENLDRGSHSA</sequence>
<feature type="transmembrane region" description="Helical" evidence="6">
    <location>
        <begin position="152"/>
        <end position="171"/>
    </location>
</feature>
<keyword evidence="4 6" id="KW-1133">Transmembrane helix</keyword>
<feature type="transmembrane region" description="Helical" evidence="6">
    <location>
        <begin position="405"/>
        <end position="423"/>
    </location>
</feature>
<keyword evidence="2" id="KW-0813">Transport</keyword>
<evidence type="ECO:0000256" key="2">
    <source>
        <dbReference type="ARBA" id="ARBA00022448"/>
    </source>
</evidence>
<dbReference type="Proteomes" id="UP001519307">
    <property type="component" value="Unassembled WGS sequence"/>
</dbReference>
<evidence type="ECO:0000256" key="1">
    <source>
        <dbReference type="ARBA" id="ARBA00004141"/>
    </source>
</evidence>
<feature type="transmembrane region" description="Helical" evidence="6">
    <location>
        <begin position="183"/>
        <end position="201"/>
    </location>
</feature>
<protein>
    <submittedName>
        <fullName evidence="7">APA family basic amino acid/polyamine antiporter</fullName>
    </submittedName>
</protein>
<dbReference type="InterPro" id="IPR002293">
    <property type="entry name" value="AA/rel_permease1"/>
</dbReference>
<evidence type="ECO:0000313" key="7">
    <source>
        <dbReference type="EMBL" id="MBP2033764.1"/>
    </source>
</evidence>
<evidence type="ECO:0000256" key="5">
    <source>
        <dbReference type="ARBA" id="ARBA00023136"/>
    </source>
</evidence>
<feature type="transmembrane region" description="Helical" evidence="6">
    <location>
        <begin position="348"/>
        <end position="367"/>
    </location>
</feature>
<feature type="transmembrane region" description="Helical" evidence="6">
    <location>
        <begin position="296"/>
        <end position="319"/>
    </location>
</feature>
<dbReference type="PANTHER" id="PTHR43243">
    <property type="entry name" value="INNER MEMBRANE TRANSPORTER YGJI-RELATED"/>
    <property type="match status" value="1"/>
</dbReference>
<comment type="subcellular location">
    <subcellularLocation>
        <location evidence="1">Membrane</location>
        <topology evidence="1">Multi-pass membrane protein</topology>
    </subcellularLocation>
</comment>
<evidence type="ECO:0000313" key="8">
    <source>
        <dbReference type="Proteomes" id="UP001519307"/>
    </source>
</evidence>
<gene>
    <name evidence="7" type="ORF">J2Z42_002471</name>
</gene>
<dbReference type="Gene3D" id="1.20.1740.10">
    <property type="entry name" value="Amino acid/polyamine transporter I"/>
    <property type="match status" value="1"/>
</dbReference>
<keyword evidence="5 6" id="KW-0472">Membrane</keyword>
<evidence type="ECO:0000256" key="4">
    <source>
        <dbReference type="ARBA" id="ARBA00022989"/>
    </source>
</evidence>
<dbReference type="PIRSF" id="PIRSF006060">
    <property type="entry name" value="AA_transporter"/>
    <property type="match status" value="1"/>
</dbReference>
<feature type="transmembrane region" description="Helical" evidence="6">
    <location>
        <begin position="89"/>
        <end position="107"/>
    </location>
</feature>
<feature type="transmembrane region" description="Helical" evidence="6">
    <location>
        <begin position="213"/>
        <end position="231"/>
    </location>
</feature>
<dbReference type="RefSeq" id="WP_209703021.1">
    <property type="nucleotide sequence ID" value="NZ_JAGGLM010000021.1"/>
</dbReference>
<evidence type="ECO:0000256" key="6">
    <source>
        <dbReference type="SAM" id="Phobius"/>
    </source>
</evidence>
<keyword evidence="8" id="KW-1185">Reference proteome</keyword>
<organism evidence="7 8">
    <name type="scientific">Clostridium algifaecis</name>
    <dbReference type="NCBI Taxonomy" id="1472040"/>
    <lineage>
        <taxon>Bacteria</taxon>
        <taxon>Bacillati</taxon>
        <taxon>Bacillota</taxon>
        <taxon>Clostridia</taxon>
        <taxon>Eubacteriales</taxon>
        <taxon>Clostridiaceae</taxon>
        <taxon>Clostridium</taxon>
    </lineage>
</organism>
<comment type="caution">
    <text evidence="7">The sequence shown here is derived from an EMBL/GenBank/DDBJ whole genome shotgun (WGS) entry which is preliminary data.</text>
</comment>
<feature type="transmembrane region" description="Helical" evidence="6">
    <location>
        <begin position="53"/>
        <end position="77"/>
    </location>
</feature>
<proteinExistence type="predicted"/>